<keyword evidence="6 7" id="KW-0539">Nucleus</keyword>
<evidence type="ECO:0000256" key="7">
    <source>
        <dbReference type="RuleBase" id="RU003796"/>
    </source>
</evidence>
<dbReference type="SMART" id="SM01372">
    <property type="entry name" value="E2F_TDP"/>
    <property type="match status" value="1"/>
</dbReference>
<dbReference type="SUPFAM" id="SSF144074">
    <property type="entry name" value="E2F-DP heterodimerization region"/>
    <property type="match status" value="1"/>
</dbReference>
<feature type="domain" description="Transcription factor DP C-terminal" evidence="9">
    <location>
        <begin position="266"/>
        <end position="382"/>
    </location>
</feature>
<sequence>MEKNIPHHISKIINELHEENNKEEVLIRYSFLLCKDVSLMQIYLELGFCLKSNSFTRSVNTAQVLSLFSQEYGIQQHNIDNYLANAPVSADNDSEMRQELLRFFYDQGINEIASSVDLGLEIPEDNTLAAMWQDYTPQSKSQQFSTPKPKKFHKTPSTQATRYLTPSPLNTPYSEESEMETPRSTRGLKHLTTLVKHLVCKHQPTSFKNVAVKLIDELIVTDGPDRLKEEKNVRRRVYDAINVLIAAEVLERNGRNVSWKEKWDSVEIDMRKTETEKRRKRVEEKKKDLQGVLNKYLAIKHLINRNSRGLNYKPAISFPFIVVSTPDIPKNSMSIKVNSNATSLHLKLAKPISLFGDMDILLSLSLHKLSLASLLQYLPSKDLLNYCSIQDY</sequence>
<dbReference type="SMART" id="SM01138">
    <property type="entry name" value="DP"/>
    <property type="match status" value="1"/>
</dbReference>
<dbReference type="InterPro" id="IPR003316">
    <property type="entry name" value="E2F_WHTH_DNA-bd_dom"/>
</dbReference>
<organism evidence="11 12">
    <name type="scientific">Stentor coeruleus</name>
    <dbReference type="NCBI Taxonomy" id="5963"/>
    <lineage>
        <taxon>Eukaryota</taxon>
        <taxon>Sar</taxon>
        <taxon>Alveolata</taxon>
        <taxon>Ciliophora</taxon>
        <taxon>Postciliodesmatophora</taxon>
        <taxon>Heterotrichea</taxon>
        <taxon>Heterotrichida</taxon>
        <taxon>Stentoridae</taxon>
        <taxon>Stentor</taxon>
    </lineage>
</organism>
<keyword evidence="4 7" id="KW-0238">DNA-binding</keyword>
<keyword evidence="3 7" id="KW-0805">Transcription regulation</keyword>
<dbReference type="PANTHER" id="PTHR12548">
    <property type="entry name" value="TRANSCRIPTION FACTOR DP"/>
    <property type="match status" value="1"/>
</dbReference>
<evidence type="ECO:0000256" key="5">
    <source>
        <dbReference type="ARBA" id="ARBA00023163"/>
    </source>
</evidence>
<evidence type="ECO:0000256" key="4">
    <source>
        <dbReference type="ARBA" id="ARBA00023125"/>
    </source>
</evidence>
<dbReference type="Pfam" id="PF08781">
    <property type="entry name" value="DP"/>
    <property type="match status" value="1"/>
</dbReference>
<dbReference type="InterPro" id="IPR038168">
    <property type="entry name" value="TF_DP_C_sf"/>
</dbReference>
<dbReference type="InterPro" id="IPR014889">
    <property type="entry name" value="Transc_factor_DP_C"/>
</dbReference>
<evidence type="ECO:0000313" key="12">
    <source>
        <dbReference type="Proteomes" id="UP000187209"/>
    </source>
</evidence>
<reference evidence="11 12" key="1">
    <citation type="submission" date="2016-11" db="EMBL/GenBank/DDBJ databases">
        <title>The macronuclear genome of Stentor coeruleus: a giant cell with tiny introns.</title>
        <authorList>
            <person name="Slabodnick M."/>
            <person name="Ruby J.G."/>
            <person name="Reiff S.B."/>
            <person name="Swart E.C."/>
            <person name="Gosai S."/>
            <person name="Prabakaran S."/>
            <person name="Witkowska E."/>
            <person name="Larue G.E."/>
            <person name="Fisher S."/>
            <person name="Freeman R.M."/>
            <person name="Gunawardena J."/>
            <person name="Chu W."/>
            <person name="Stover N.A."/>
            <person name="Gregory B.D."/>
            <person name="Nowacki M."/>
            <person name="Derisi J."/>
            <person name="Roy S.W."/>
            <person name="Marshall W.F."/>
            <person name="Sood P."/>
        </authorList>
    </citation>
    <scope>NUCLEOTIDE SEQUENCE [LARGE SCALE GENOMIC DNA]</scope>
    <source>
        <strain evidence="11">WM001</strain>
    </source>
</reference>
<dbReference type="GO" id="GO:0005667">
    <property type="term" value="C:transcription regulator complex"/>
    <property type="evidence" value="ECO:0007669"/>
    <property type="project" value="InterPro"/>
</dbReference>
<dbReference type="EMBL" id="MPUH01000810">
    <property type="protein sequence ID" value="OMJ73604.1"/>
    <property type="molecule type" value="Genomic_DNA"/>
</dbReference>
<evidence type="ECO:0000256" key="8">
    <source>
        <dbReference type="SAM" id="MobiDB-lite"/>
    </source>
</evidence>
<dbReference type="GO" id="GO:0005634">
    <property type="term" value="C:nucleus"/>
    <property type="evidence" value="ECO:0007669"/>
    <property type="project" value="UniProtKB-SubCell"/>
</dbReference>
<comment type="subcellular location">
    <subcellularLocation>
        <location evidence="1 7">Nucleus</location>
    </subcellularLocation>
</comment>
<dbReference type="Gene3D" id="1.20.140.80">
    <property type="entry name" value="Transcription factor DP"/>
    <property type="match status" value="1"/>
</dbReference>
<accession>A0A1R2BA16</accession>
<dbReference type="Gene3D" id="1.10.10.10">
    <property type="entry name" value="Winged helix-like DNA-binding domain superfamily/Winged helix DNA-binding domain"/>
    <property type="match status" value="1"/>
</dbReference>
<dbReference type="GO" id="GO:0000981">
    <property type="term" value="F:DNA-binding transcription factor activity, RNA polymerase II-specific"/>
    <property type="evidence" value="ECO:0007669"/>
    <property type="project" value="TreeGrafter"/>
</dbReference>
<evidence type="ECO:0000313" key="11">
    <source>
        <dbReference type="EMBL" id="OMJ73604.1"/>
    </source>
</evidence>
<name>A0A1R2BA16_9CILI</name>
<comment type="similarity">
    <text evidence="2 7">Belongs to the E2F/DP family.</text>
</comment>
<feature type="compositionally biased region" description="Polar residues" evidence="8">
    <location>
        <begin position="155"/>
        <end position="174"/>
    </location>
</feature>
<dbReference type="OrthoDB" id="313275at2759"/>
<comment type="caution">
    <text evidence="11">The sequence shown here is derived from an EMBL/GenBank/DDBJ whole genome shotgun (WGS) entry which is preliminary data.</text>
</comment>
<dbReference type="InterPro" id="IPR037241">
    <property type="entry name" value="E2F-DP_heterodim"/>
</dbReference>
<feature type="region of interest" description="Disordered" evidence="8">
    <location>
        <begin position="139"/>
        <end position="185"/>
    </location>
</feature>
<evidence type="ECO:0000256" key="3">
    <source>
        <dbReference type="ARBA" id="ARBA00023015"/>
    </source>
</evidence>
<feature type="domain" description="E2F/DP family winged-helix DNA-binding" evidence="10">
    <location>
        <begin position="183"/>
        <end position="261"/>
    </location>
</feature>
<evidence type="ECO:0000259" key="9">
    <source>
        <dbReference type="SMART" id="SM01138"/>
    </source>
</evidence>
<evidence type="ECO:0000256" key="1">
    <source>
        <dbReference type="ARBA" id="ARBA00004123"/>
    </source>
</evidence>
<evidence type="ECO:0000256" key="6">
    <source>
        <dbReference type="ARBA" id="ARBA00023242"/>
    </source>
</evidence>
<keyword evidence="12" id="KW-1185">Reference proteome</keyword>
<evidence type="ECO:0000256" key="2">
    <source>
        <dbReference type="ARBA" id="ARBA00010940"/>
    </source>
</evidence>
<dbReference type="Proteomes" id="UP000187209">
    <property type="component" value="Unassembled WGS sequence"/>
</dbReference>
<dbReference type="PANTHER" id="PTHR12548:SF9">
    <property type="entry name" value="TRANSCRIPTION FACTOR DP"/>
    <property type="match status" value="1"/>
</dbReference>
<evidence type="ECO:0008006" key="13">
    <source>
        <dbReference type="Google" id="ProtNLM"/>
    </source>
</evidence>
<dbReference type="GO" id="GO:0051726">
    <property type="term" value="P:regulation of cell cycle"/>
    <property type="evidence" value="ECO:0007669"/>
    <property type="project" value="InterPro"/>
</dbReference>
<protein>
    <recommendedName>
        <fullName evidence="13">E2F/DP family winged-helix DNA-binding domain-containing protein</fullName>
    </recommendedName>
</protein>
<dbReference type="InterPro" id="IPR015648">
    <property type="entry name" value="Transcrpt_fac_DP"/>
</dbReference>
<dbReference type="AlphaFoldDB" id="A0A1R2BA16"/>
<dbReference type="InterPro" id="IPR036388">
    <property type="entry name" value="WH-like_DNA-bd_sf"/>
</dbReference>
<gene>
    <name evidence="11" type="ORF">SteCoe_27681</name>
</gene>
<dbReference type="InterPro" id="IPR036390">
    <property type="entry name" value="WH_DNA-bd_sf"/>
</dbReference>
<dbReference type="Pfam" id="PF02319">
    <property type="entry name" value="WHD_E2F_TDP"/>
    <property type="match status" value="1"/>
</dbReference>
<dbReference type="GO" id="GO:0000977">
    <property type="term" value="F:RNA polymerase II transcription regulatory region sequence-specific DNA binding"/>
    <property type="evidence" value="ECO:0007669"/>
    <property type="project" value="TreeGrafter"/>
</dbReference>
<dbReference type="SUPFAM" id="SSF46785">
    <property type="entry name" value="Winged helix' DNA-binding domain"/>
    <property type="match status" value="1"/>
</dbReference>
<evidence type="ECO:0000259" key="10">
    <source>
        <dbReference type="SMART" id="SM01372"/>
    </source>
</evidence>
<proteinExistence type="inferred from homology"/>
<keyword evidence="5 7" id="KW-0804">Transcription</keyword>